<accession>A0ABT9IWT1</accession>
<dbReference type="CDD" id="cd07067">
    <property type="entry name" value="HP_PGM_like"/>
    <property type="match status" value="1"/>
</dbReference>
<dbReference type="RefSeq" id="WP_305991118.1">
    <property type="nucleotide sequence ID" value="NZ_JAVAMP010000002.1"/>
</dbReference>
<gene>
    <name evidence="1" type="ORF">Q5Y73_06860</name>
</gene>
<dbReference type="PANTHER" id="PTHR48100:SF59">
    <property type="entry name" value="ADENOSYLCOBALAMIN_ALPHA-RIBAZOLE PHOSPHATASE"/>
    <property type="match status" value="1"/>
</dbReference>
<sequence>MTIIGFVRHGVTDWNQKRIIQGHRDVSLNEKGRIQAAALGERLVGEEWDVIISSDLARAKETAAIIAERLSLKVSSYDERLRERFLGELEGLTHQDRVDKYGEDWEAIDLKELNIEEDEQLRSRGFSLIEDVQKKYTNKRVLIVSHGGLINQVLRELIGDFDNKIENTSISVFQKDQDEWKFDVINCTKHLKDTHKSNVKLRS</sequence>
<dbReference type="EC" id="3.1.3.-" evidence="1"/>
<evidence type="ECO:0000313" key="2">
    <source>
        <dbReference type="Proteomes" id="UP001231941"/>
    </source>
</evidence>
<dbReference type="InterPro" id="IPR029033">
    <property type="entry name" value="His_PPase_superfam"/>
</dbReference>
<dbReference type="Gene3D" id="3.40.50.1240">
    <property type="entry name" value="Phosphoglycerate mutase-like"/>
    <property type="match status" value="1"/>
</dbReference>
<name>A0ABT9IWT1_9BACL</name>
<dbReference type="Pfam" id="PF00300">
    <property type="entry name" value="His_Phos_1"/>
    <property type="match status" value="1"/>
</dbReference>
<dbReference type="InterPro" id="IPR013078">
    <property type="entry name" value="His_Pase_superF_clade-1"/>
</dbReference>
<dbReference type="PANTHER" id="PTHR48100">
    <property type="entry name" value="BROAD-SPECIFICITY PHOSPHATASE YOR283W-RELATED"/>
    <property type="match status" value="1"/>
</dbReference>
<keyword evidence="1" id="KW-0378">Hydrolase</keyword>
<evidence type="ECO:0000313" key="1">
    <source>
        <dbReference type="EMBL" id="MDP5273818.1"/>
    </source>
</evidence>
<dbReference type="InterPro" id="IPR050275">
    <property type="entry name" value="PGM_Phosphatase"/>
</dbReference>
<comment type="caution">
    <text evidence="1">The sequence shown here is derived from an EMBL/GenBank/DDBJ whole genome shotgun (WGS) entry which is preliminary data.</text>
</comment>
<dbReference type="EMBL" id="JAVAMP010000002">
    <property type="protein sequence ID" value="MDP5273818.1"/>
    <property type="molecule type" value="Genomic_DNA"/>
</dbReference>
<dbReference type="Proteomes" id="UP001231941">
    <property type="component" value="Unassembled WGS sequence"/>
</dbReference>
<proteinExistence type="predicted"/>
<dbReference type="GO" id="GO:0016787">
    <property type="term" value="F:hydrolase activity"/>
    <property type="evidence" value="ECO:0007669"/>
    <property type="project" value="UniProtKB-KW"/>
</dbReference>
<organism evidence="1 2">
    <name type="scientific">Chengkuizengella axinellae</name>
    <dbReference type="NCBI Taxonomy" id="3064388"/>
    <lineage>
        <taxon>Bacteria</taxon>
        <taxon>Bacillati</taxon>
        <taxon>Bacillota</taxon>
        <taxon>Bacilli</taxon>
        <taxon>Bacillales</taxon>
        <taxon>Paenibacillaceae</taxon>
        <taxon>Chengkuizengella</taxon>
    </lineage>
</organism>
<keyword evidence="2" id="KW-1185">Reference proteome</keyword>
<dbReference type="SUPFAM" id="SSF53254">
    <property type="entry name" value="Phosphoglycerate mutase-like"/>
    <property type="match status" value="1"/>
</dbReference>
<dbReference type="SMART" id="SM00855">
    <property type="entry name" value="PGAM"/>
    <property type="match status" value="1"/>
</dbReference>
<protein>
    <submittedName>
        <fullName evidence="1">Histidine phosphatase family protein</fullName>
        <ecNumber evidence="1">3.1.3.-</ecNumber>
    </submittedName>
</protein>
<reference evidence="1 2" key="1">
    <citation type="submission" date="2023-08" db="EMBL/GenBank/DDBJ databases">
        <authorList>
            <person name="Park J.-S."/>
        </authorList>
    </citation>
    <scope>NUCLEOTIDE SEQUENCE [LARGE SCALE GENOMIC DNA]</scope>
    <source>
        <strain evidence="1 2">2205SS18-9</strain>
    </source>
</reference>